<dbReference type="Proteomes" id="UP000799324">
    <property type="component" value="Unassembled WGS sequence"/>
</dbReference>
<dbReference type="InterPro" id="IPR018627">
    <property type="entry name" value="ELP6"/>
</dbReference>
<dbReference type="EMBL" id="MU004308">
    <property type="protein sequence ID" value="KAF2659238.1"/>
    <property type="molecule type" value="Genomic_DNA"/>
</dbReference>
<evidence type="ECO:0000313" key="3">
    <source>
        <dbReference type="EMBL" id="KAF2659238.1"/>
    </source>
</evidence>
<evidence type="ECO:0000313" key="4">
    <source>
        <dbReference type="Proteomes" id="UP000799324"/>
    </source>
</evidence>
<proteinExistence type="inferred from homology"/>
<dbReference type="AlphaFoldDB" id="A0A6A6TJX5"/>
<dbReference type="PANTHER" id="PTHR16184">
    <property type="entry name" value="ELONGATOR COMPLEX PROTEIN 6"/>
    <property type="match status" value="1"/>
</dbReference>
<dbReference type="InterPro" id="IPR027417">
    <property type="entry name" value="P-loop_NTPase"/>
</dbReference>
<sequence>MSSSSRIPPLLKPHTRLPQQDSIFLLTSTLGASANWLIIRFLCEALSDAAGTKTVEDGGQAAEGKEPMAVVLVSWMRDWACDPSIGYTSLCALILRLHTLASYTIVHLPADDALISPSDPPQPLEIDAHNLLVKMAHMSTRILSCRVLDTGVAKDVSGVLRVTQNNARIQVGFEEQVTADEENRGAELLYLVRGDGAVRLFERGAGGDA</sequence>
<keyword evidence="4" id="KW-1185">Reference proteome</keyword>
<evidence type="ECO:0000256" key="2">
    <source>
        <dbReference type="ARBA" id="ARBA00008837"/>
    </source>
</evidence>
<dbReference type="Gene3D" id="3.40.50.300">
    <property type="entry name" value="P-loop containing nucleotide triphosphate hydrolases"/>
    <property type="match status" value="2"/>
</dbReference>
<dbReference type="OrthoDB" id="9995306at2759"/>
<comment type="pathway">
    <text evidence="1">tRNA modification; 5-methoxycarbonylmethyl-2-thiouridine-tRNA biosynthesis.</text>
</comment>
<gene>
    <name evidence="3" type="ORF">K491DRAFT_203660</name>
</gene>
<dbReference type="PANTHER" id="PTHR16184:SF6">
    <property type="entry name" value="ELONGATOR COMPLEX PROTEIN 6"/>
    <property type="match status" value="1"/>
</dbReference>
<comment type="similarity">
    <text evidence="2">Belongs to the ELP6 family.</text>
</comment>
<dbReference type="GO" id="GO:0002098">
    <property type="term" value="P:tRNA wobble uridine modification"/>
    <property type="evidence" value="ECO:0007669"/>
    <property type="project" value="InterPro"/>
</dbReference>
<evidence type="ECO:0000256" key="1">
    <source>
        <dbReference type="ARBA" id="ARBA00005043"/>
    </source>
</evidence>
<organism evidence="3 4">
    <name type="scientific">Lophiostoma macrostomum CBS 122681</name>
    <dbReference type="NCBI Taxonomy" id="1314788"/>
    <lineage>
        <taxon>Eukaryota</taxon>
        <taxon>Fungi</taxon>
        <taxon>Dikarya</taxon>
        <taxon>Ascomycota</taxon>
        <taxon>Pezizomycotina</taxon>
        <taxon>Dothideomycetes</taxon>
        <taxon>Pleosporomycetidae</taxon>
        <taxon>Pleosporales</taxon>
        <taxon>Lophiostomataceae</taxon>
        <taxon>Lophiostoma</taxon>
    </lineage>
</organism>
<dbReference type="GO" id="GO:0033588">
    <property type="term" value="C:elongator holoenzyme complex"/>
    <property type="evidence" value="ECO:0007669"/>
    <property type="project" value="InterPro"/>
</dbReference>
<accession>A0A6A6TJX5</accession>
<reference evidence="3" key="1">
    <citation type="journal article" date="2020" name="Stud. Mycol.">
        <title>101 Dothideomycetes genomes: a test case for predicting lifestyles and emergence of pathogens.</title>
        <authorList>
            <person name="Haridas S."/>
            <person name="Albert R."/>
            <person name="Binder M."/>
            <person name="Bloem J."/>
            <person name="Labutti K."/>
            <person name="Salamov A."/>
            <person name="Andreopoulos B."/>
            <person name="Baker S."/>
            <person name="Barry K."/>
            <person name="Bills G."/>
            <person name="Bluhm B."/>
            <person name="Cannon C."/>
            <person name="Castanera R."/>
            <person name="Culley D."/>
            <person name="Daum C."/>
            <person name="Ezra D."/>
            <person name="Gonzalez J."/>
            <person name="Henrissat B."/>
            <person name="Kuo A."/>
            <person name="Liang C."/>
            <person name="Lipzen A."/>
            <person name="Lutzoni F."/>
            <person name="Magnuson J."/>
            <person name="Mondo S."/>
            <person name="Nolan M."/>
            <person name="Ohm R."/>
            <person name="Pangilinan J."/>
            <person name="Park H.-J."/>
            <person name="Ramirez L."/>
            <person name="Alfaro M."/>
            <person name="Sun H."/>
            <person name="Tritt A."/>
            <person name="Yoshinaga Y."/>
            <person name="Zwiers L.-H."/>
            <person name="Turgeon B."/>
            <person name="Goodwin S."/>
            <person name="Spatafora J."/>
            <person name="Crous P."/>
            <person name="Grigoriev I."/>
        </authorList>
    </citation>
    <scope>NUCLEOTIDE SEQUENCE</scope>
    <source>
        <strain evidence="3">CBS 122681</strain>
    </source>
</reference>
<dbReference type="UniPathway" id="UPA00988"/>
<protein>
    <submittedName>
        <fullName evidence="3">Uncharacterized protein</fullName>
    </submittedName>
</protein>
<name>A0A6A6TJX5_9PLEO</name>